<proteinExistence type="predicted"/>
<organism evidence="1 2">
    <name type="scientific">Romanomermis culicivorax</name>
    <name type="common">Nematode worm</name>
    <dbReference type="NCBI Taxonomy" id="13658"/>
    <lineage>
        <taxon>Eukaryota</taxon>
        <taxon>Metazoa</taxon>
        <taxon>Ecdysozoa</taxon>
        <taxon>Nematoda</taxon>
        <taxon>Enoplea</taxon>
        <taxon>Dorylaimia</taxon>
        <taxon>Mermithida</taxon>
        <taxon>Mermithoidea</taxon>
        <taxon>Mermithidae</taxon>
        <taxon>Romanomermis</taxon>
    </lineage>
</organism>
<accession>A0A915L322</accession>
<dbReference type="Proteomes" id="UP000887565">
    <property type="component" value="Unplaced"/>
</dbReference>
<reference evidence="2" key="1">
    <citation type="submission" date="2022-11" db="UniProtKB">
        <authorList>
            <consortium name="WormBaseParasite"/>
        </authorList>
    </citation>
    <scope>IDENTIFICATION</scope>
</reference>
<evidence type="ECO:0000313" key="1">
    <source>
        <dbReference type="Proteomes" id="UP000887565"/>
    </source>
</evidence>
<dbReference type="AlphaFoldDB" id="A0A915L322"/>
<keyword evidence="1" id="KW-1185">Reference proteome</keyword>
<sequence>MYANKTSPFSTIQKIFRFVYFSGQISFGAVGLKNSPSCRDKKVQSLPAVRPLATTKWTKNALNEVDKKREKVTCTARIFSGRDLPTTGVAYLGSAMGGQALVDFPRDFESFPCKYFHNRPTYSLDLGLQQ</sequence>
<protein>
    <submittedName>
        <fullName evidence="2">Uncharacterized protein</fullName>
    </submittedName>
</protein>
<evidence type="ECO:0000313" key="2">
    <source>
        <dbReference type="WBParaSite" id="nRc.2.0.1.t44164-RA"/>
    </source>
</evidence>
<dbReference type="WBParaSite" id="nRc.2.0.1.t44164-RA">
    <property type="protein sequence ID" value="nRc.2.0.1.t44164-RA"/>
    <property type="gene ID" value="nRc.2.0.1.g44164"/>
</dbReference>
<name>A0A915L322_ROMCU</name>